<proteinExistence type="predicted"/>
<gene>
    <name evidence="2" type="ORF">H072_9176</name>
</gene>
<evidence type="ECO:0000256" key="1">
    <source>
        <dbReference type="SAM" id="MobiDB-lite"/>
    </source>
</evidence>
<reference evidence="3" key="2">
    <citation type="submission" date="2013-04" db="EMBL/GenBank/DDBJ databases">
        <title>Genomic mechanisms accounting for the adaptation to parasitism in nematode-trapping fungi.</title>
        <authorList>
            <person name="Ahren D.G."/>
        </authorList>
    </citation>
    <scope>NUCLEOTIDE SEQUENCE [LARGE SCALE GENOMIC DNA]</scope>
    <source>
        <strain evidence="3">CBS 200.50</strain>
    </source>
</reference>
<feature type="region of interest" description="Disordered" evidence="1">
    <location>
        <begin position="344"/>
        <end position="376"/>
    </location>
</feature>
<reference evidence="2 3" key="1">
    <citation type="journal article" date="2013" name="PLoS Genet.">
        <title>Genomic mechanisms accounting for the adaptation to parasitism in nematode-trapping fungi.</title>
        <authorList>
            <person name="Meerupati T."/>
            <person name="Andersson K.M."/>
            <person name="Friman E."/>
            <person name="Kumar D."/>
            <person name="Tunlid A."/>
            <person name="Ahren D."/>
        </authorList>
    </citation>
    <scope>NUCLEOTIDE SEQUENCE [LARGE SCALE GENOMIC DNA]</scope>
    <source>
        <strain evidence="2 3">CBS 200.50</strain>
    </source>
</reference>
<dbReference type="HOGENOM" id="CLU_047729_3_2_1"/>
<dbReference type="Proteomes" id="UP000015100">
    <property type="component" value="Unassembled WGS sequence"/>
</dbReference>
<feature type="compositionally biased region" description="Acidic residues" evidence="1">
    <location>
        <begin position="355"/>
        <end position="376"/>
    </location>
</feature>
<dbReference type="Pfam" id="PF11327">
    <property type="entry name" value="Egh16-like"/>
    <property type="match status" value="1"/>
</dbReference>
<dbReference type="AlphaFoldDB" id="S8A7S5"/>
<organism evidence="2 3">
    <name type="scientific">Dactylellina haptotyla (strain CBS 200.50)</name>
    <name type="common">Nematode-trapping fungus</name>
    <name type="synonym">Monacrosporium haptotylum</name>
    <dbReference type="NCBI Taxonomy" id="1284197"/>
    <lineage>
        <taxon>Eukaryota</taxon>
        <taxon>Fungi</taxon>
        <taxon>Dikarya</taxon>
        <taxon>Ascomycota</taxon>
        <taxon>Pezizomycotina</taxon>
        <taxon>Orbiliomycetes</taxon>
        <taxon>Orbiliales</taxon>
        <taxon>Orbiliaceae</taxon>
        <taxon>Dactylellina</taxon>
    </lineage>
</organism>
<comment type="caution">
    <text evidence="2">The sequence shown here is derived from an EMBL/GenBank/DDBJ whole genome shotgun (WGS) entry which is preliminary data.</text>
</comment>
<protein>
    <submittedName>
        <fullName evidence="2">Uncharacterized protein</fullName>
    </submittedName>
</protein>
<dbReference type="PANTHER" id="PTHR34618">
    <property type="entry name" value="SURFACE PROTEIN MAS1, PUTATIVE-RELATED"/>
    <property type="match status" value="1"/>
</dbReference>
<keyword evidence="3" id="KW-1185">Reference proteome</keyword>
<dbReference type="PANTHER" id="PTHR34618:SF4">
    <property type="entry name" value="CAS1"/>
    <property type="match status" value="1"/>
</dbReference>
<dbReference type="OrthoDB" id="5418436at2759"/>
<name>S8A7S5_DACHA</name>
<evidence type="ECO:0000313" key="3">
    <source>
        <dbReference type="Proteomes" id="UP000015100"/>
    </source>
</evidence>
<sequence>MNIKTSDIVPVNSHFSPLLQRTVKLDRSLWLSDIFLAPTIAPSSIESHHHHSLPDPGLQNAITIYSRICRHFLALVQEIAAHGMIIDAYGDGNPNIHGIGIGTRTKNWKAVKFLRDVPVFAIPTIPDPKCRDCPRPEGSSRCAECVCKGANCANIFKPGCMCKGKSAKFNLNCPSCRRLTPDGCGRTAVSPGGGKWYLKDPKGMSKKAKCCGYGGQTSLNTKAFINKLVIQNRIPKVRAGGTLNIKVLQVNADGAGPFMCKIDMSAQATQWDITNLTISTNVPGDGSFLNPGTKKLHPMVVQLLANLRCTGSYGTMNNMCIVRCENFAPNGPFGGCVAVQQVDKPSDEPAVPVPEEYEDKDETMETGEQDEDSYDY</sequence>
<dbReference type="STRING" id="1284197.S8A7S5"/>
<evidence type="ECO:0000313" key="2">
    <source>
        <dbReference type="EMBL" id="EPS37186.1"/>
    </source>
</evidence>
<dbReference type="InterPro" id="IPR021476">
    <property type="entry name" value="Egh16-like"/>
</dbReference>
<accession>S8A7S5</accession>
<dbReference type="EMBL" id="AQGS01000711">
    <property type="protein sequence ID" value="EPS37186.1"/>
    <property type="molecule type" value="Genomic_DNA"/>
</dbReference>